<dbReference type="OrthoDB" id="8909055at2"/>
<organism evidence="1 2">
    <name type="scientific">Desulfomonile tiedjei (strain ATCC 49306 / DSM 6799 / DCB-1)</name>
    <dbReference type="NCBI Taxonomy" id="706587"/>
    <lineage>
        <taxon>Bacteria</taxon>
        <taxon>Pseudomonadati</taxon>
        <taxon>Thermodesulfobacteriota</taxon>
        <taxon>Desulfomonilia</taxon>
        <taxon>Desulfomonilales</taxon>
        <taxon>Desulfomonilaceae</taxon>
        <taxon>Desulfomonile</taxon>
    </lineage>
</organism>
<dbReference type="EMBL" id="CP003360">
    <property type="protein sequence ID" value="AFM25941.1"/>
    <property type="molecule type" value="Genomic_DNA"/>
</dbReference>
<evidence type="ECO:0000313" key="1">
    <source>
        <dbReference type="EMBL" id="AFM25941.1"/>
    </source>
</evidence>
<accession>I4C8Q0</accession>
<sequence length="73" mass="8247">MRLTDIPEIAGLSTPEKILLVEDLWDSIAGDESSLVVPQSHKDELERRLDSYESGPGNLLSLEELQTRVEKRK</sequence>
<dbReference type="HOGENOM" id="CLU_185169_1_1_7"/>
<keyword evidence="2" id="KW-1185">Reference proteome</keyword>
<dbReference type="Pfam" id="PF09720">
    <property type="entry name" value="Unstab_antitox"/>
    <property type="match status" value="1"/>
</dbReference>
<dbReference type="STRING" id="706587.Desti_3283"/>
<dbReference type="KEGG" id="dti:Desti_3283"/>
<name>I4C8Q0_DESTA</name>
<dbReference type="Proteomes" id="UP000006055">
    <property type="component" value="Chromosome"/>
</dbReference>
<proteinExistence type="predicted"/>
<gene>
    <name evidence="1" type="ordered locus">Desti_3283</name>
</gene>
<dbReference type="AlphaFoldDB" id="I4C8Q0"/>
<evidence type="ECO:0000313" key="2">
    <source>
        <dbReference type="Proteomes" id="UP000006055"/>
    </source>
</evidence>
<dbReference type="InterPro" id="IPR013406">
    <property type="entry name" value="CHP02574_addiction_mod"/>
</dbReference>
<protein>
    <submittedName>
        <fullName evidence="1">Putative addiction module component, TIGR02574 family</fullName>
    </submittedName>
</protein>
<reference evidence="2" key="1">
    <citation type="submission" date="2012-06" db="EMBL/GenBank/DDBJ databases">
        <title>Complete sequence of chromosome of Desulfomonile tiedjei DSM 6799.</title>
        <authorList>
            <person name="Lucas S."/>
            <person name="Copeland A."/>
            <person name="Lapidus A."/>
            <person name="Glavina del Rio T."/>
            <person name="Dalin E."/>
            <person name="Tice H."/>
            <person name="Bruce D."/>
            <person name="Goodwin L."/>
            <person name="Pitluck S."/>
            <person name="Peters L."/>
            <person name="Ovchinnikova G."/>
            <person name="Zeytun A."/>
            <person name="Lu M."/>
            <person name="Kyrpides N."/>
            <person name="Mavromatis K."/>
            <person name="Ivanova N."/>
            <person name="Brettin T."/>
            <person name="Detter J.C."/>
            <person name="Han C."/>
            <person name="Larimer F."/>
            <person name="Land M."/>
            <person name="Hauser L."/>
            <person name="Markowitz V."/>
            <person name="Cheng J.-F."/>
            <person name="Hugenholtz P."/>
            <person name="Woyke T."/>
            <person name="Wu D."/>
            <person name="Spring S."/>
            <person name="Schroeder M."/>
            <person name="Brambilla E."/>
            <person name="Klenk H.-P."/>
            <person name="Eisen J.A."/>
        </authorList>
    </citation>
    <scope>NUCLEOTIDE SEQUENCE [LARGE SCALE GENOMIC DNA]</scope>
    <source>
        <strain evidence="2">ATCC 49306 / DSM 6799 / DCB-1</strain>
    </source>
</reference>
<dbReference type="NCBIfam" id="TIGR02574">
    <property type="entry name" value="stabl_TIGR02574"/>
    <property type="match status" value="1"/>
</dbReference>
<dbReference type="RefSeq" id="WP_014811075.1">
    <property type="nucleotide sequence ID" value="NC_018025.1"/>
</dbReference>